<proteinExistence type="predicted"/>
<dbReference type="Gene3D" id="3.40.50.1820">
    <property type="entry name" value="alpha/beta hydrolase"/>
    <property type="match status" value="2"/>
</dbReference>
<organism evidence="2 3">
    <name type="scientific">Stachybotrys elegans</name>
    <dbReference type="NCBI Taxonomy" id="80388"/>
    <lineage>
        <taxon>Eukaryota</taxon>
        <taxon>Fungi</taxon>
        <taxon>Dikarya</taxon>
        <taxon>Ascomycota</taxon>
        <taxon>Pezizomycotina</taxon>
        <taxon>Sordariomycetes</taxon>
        <taxon>Hypocreomycetidae</taxon>
        <taxon>Hypocreales</taxon>
        <taxon>Stachybotryaceae</taxon>
        <taxon>Stachybotrys</taxon>
    </lineage>
</organism>
<dbReference type="AlphaFoldDB" id="A0A8K0WJ52"/>
<dbReference type="Pfam" id="PF12697">
    <property type="entry name" value="Abhydrolase_6"/>
    <property type="match status" value="1"/>
</dbReference>
<dbReference type="OrthoDB" id="408373at2759"/>
<keyword evidence="3" id="KW-1185">Reference proteome</keyword>
<dbReference type="PANTHER" id="PTHR37017:SF10">
    <property type="entry name" value="AB HYDROLASE-1 DOMAIN-CONTAINING PROTEIN"/>
    <property type="match status" value="1"/>
</dbReference>
<dbReference type="InterPro" id="IPR000073">
    <property type="entry name" value="AB_hydrolase_1"/>
</dbReference>
<gene>
    <name evidence="2" type="ORF">B0I35DRAFT_517527</name>
</gene>
<evidence type="ECO:0000313" key="3">
    <source>
        <dbReference type="Proteomes" id="UP000813444"/>
    </source>
</evidence>
<evidence type="ECO:0000313" key="2">
    <source>
        <dbReference type="EMBL" id="KAH7303061.1"/>
    </source>
</evidence>
<dbReference type="PANTHER" id="PTHR37017">
    <property type="entry name" value="AB HYDROLASE-1 DOMAIN-CONTAINING PROTEIN-RELATED"/>
    <property type="match status" value="1"/>
</dbReference>
<comment type="caution">
    <text evidence="2">The sequence shown here is derived from an EMBL/GenBank/DDBJ whole genome shotgun (WGS) entry which is preliminary data.</text>
</comment>
<accession>A0A8K0WJ52</accession>
<dbReference type="EMBL" id="JAGPNK010000041">
    <property type="protein sequence ID" value="KAH7303061.1"/>
    <property type="molecule type" value="Genomic_DNA"/>
</dbReference>
<reference evidence="2" key="1">
    <citation type="journal article" date="2021" name="Nat. Commun.">
        <title>Genetic determinants of endophytism in the Arabidopsis root mycobiome.</title>
        <authorList>
            <person name="Mesny F."/>
            <person name="Miyauchi S."/>
            <person name="Thiergart T."/>
            <person name="Pickel B."/>
            <person name="Atanasova L."/>
            <person name="Karlsson M."/>
            <person name="Huettel B."/>
            <person name="Barry K.W."/>
            <person name="Haridas S."/>
            <person name="Chen C."/>
            <person name="Bauer D."/>
            <person name="Andreopoulos W."/>
            <person name="Pangilinan J."/>
            <person name="LaButti K."/>
            <person name="Riley R."/>
            <person name="Lipzen A."/>
            <person name="Clum A."/>
            <person name="Drula E."/>
            <person name="Henrissat B."/>
            <person name="Kohler A."/>
            <person name="Grigoriev I.V."/>
            <person name="Martin F.M."/>
            <person name="Hacquard S."/>
        </authorList>
    </citation>
    <scope>NUCLEOTIDE SEQUENCE</scope>
    <source>
        <strain evidence="2">MPI-CAGE-CH-0235</strain>
    </source>
</reference>
<dbReference type="InterPro" id="IPR052897">
    <property type="entry name" value="Sec-Metab_Biosynth_Hydrolase"/>
</dbReference>
<protein>
    <recommendedName>
        <fullName evidence="1">AB hydrolase-1 domain-containing protein</fullName>
    </recommendedName>
</protein>
<dbReference type="InterPro" id="IPR029058">
    <property type="entry name" value="AB_hydrolase_fold"/>
</dbReference>
<evidence type="ECO:0000259" key="1">
    <source>
        <dbReference type="Pfam" id="PF12697"/>
    </source>
</evidence>
<name>A0A8K0WJ52_9HYPO</name>
<dbReference type="Proteomes" id="UP000813444">
    <property type="component" value="Unassembled WGS sequence"/>
</dbReference>
<dbReference type="SUPFAM" id="SSF53474">
    <property type="entry name" value="alpha/beta-Hydrolases"/>
    <property type="match status" value="1"/>
</dbReference>
<feature type="domain" description="AB hydrolase-1" evidence="1">
    <location>
        <begin position="43"/>
        <end position="212"/>
    </location>
</feature>
<sequence>MATEKPAVVFIGGGWHTPATYGKLVKALESAGHEVHCPHHPSLKQKLVESGRRVVAVMHSYGGQVGTNALTGLGFDSRSKDGKSGGGSMAGKVKDMGHEALMPIAFDFADDMTVLCRDPRGQLVGADADEAELESYVSTLVRWNGQSMYDAISKCAWREIPVTYVYTSSDMTVPLDYQKSMVSLLEEQGREVKTFELATGHCPNLTATDELVNIIGKVVG</sequence>